<accession>A0A3B0Y7P9</accession>
<comment type="subunit">
    <text evidence="1">Homodimer.</text>
</comment>
<keyword evidence="2 6" id="KW-0436">Ligase</keyword>
<dbReference type="InterPro" id="IPR018149">
    <property type="entry name" value="Lys-tRNA-synth_II_C"/>
</dbReference>
<dbReference type="PANTHER" id="PTHR42918:SF6">
    <property type="entry name" value="ELONGATION FACTOR P--(R)-BETA-LYSINE LIGASE"/>
    <property type="match status" value="1"/>
</dbReference>
<dbReference type="AlphaFoldDB" id="A0A3B0Y7P9"/>
<dbReference type="NCBIfam" id="TIGR00462">
    <property type="entry name" value="genX"/>
    <property type="match status" value="1"/>
</dbReference>
<dbReference type="Pfam" id="PF00152">
    <property type="entry name" value="tRNA-synt_2"/>
    <property type="match status" value="1"/>
</dbReference>
<keyword evidence="4" id="KW-0067">ATP-binding</keyword>
<feature type="domain" description="Aminoacyl-transfer RNA synthetases class-II family profile" evidence="5">
    <location>
        <begin position="20"/>
        <end position="332"/>
    </location>
</feature>
<evidence type="ECO:0000256" key="3">
    <source>
        <dbReference type="ARBA" id="ARBA00022741"/>
    </source>
</evidence>
<dbReference type="InterPro" id="IPR004525">
    <property type="entry name" value="EpmA"/>
</dbReference>
<dbReference type="GO" id="GO:0006430">
    <property type="term" value="P:lysyl-tRNA aminoacylation"/>
    <property type="evidence" value="ECO:0007669"/>
    <property type="project" value="InterPro"/>
</dbReference>
<dbReference type="Gene3D" id="3.30.930.10">
    <property type="entry name" value="Bira Bifunctional Protein, Domain 2"/>
    <property type="match status" value="1"/>
</dbReference>
<dbReference type="GO" id="GO:0000049">
    <property type="term" value="F:tRNA binding"/>
    <property type="evidence" value="ECO:0007669"/>
    <property type="project" value="TreeGrafter"/>
</dbReference>
<protein>
    <submittedName>
        <fullName evidence="6">Translation elongation factor P Lys34--(R)-beta-lysine ligase</fullName>
    </submittedName>
</protein>
<dbReference type="GO" id="GO:0004824">
    <property type="term" value="F:lysine-tRNA ligase activity"/>
    <property type="evidence" value="ECO:0007669"/>
    <property type="project" value="InterPro"/>
</dbReference>
<reference evidence="6" key="1">
    <citation type="submission" date="2018-06" db="EMBL/GenBank/DDBJ databases">
        <authorList>
            <person name="Zhirakovskaya E."/>
        </authorList>
    </citation>
    <scope>NUCLEOTIDE SEQUENCE</scope>
</reference>
<organism evidence="6">
    <name type="scientific">hydrothermal vent metagenome</name>
    <dbReference type="NCBI Taxonomy" id="652676"/>
    <lineage>
        <taxon>unclassified sequences</taxon>
        <taxon>metagenomes</taxon>
        <taxon>ecological metagenomes</taxon>
    </lineage>
</organism>
<evidence type="ECO:0000313" key="6">
    <source>
        <dbReference type="EMBL" id="VAW64396.1"/>
    </source>
</evidence>
<sequence length="335" mass="38469">MTNDVINWQPTASLDALKKRARMLQSLRTFFAVREILEVETPVLSPSAITDPQLKSFSTGFKQRDFYLHTSPEFYMKRLLAAGSGDIYQVARVFRDDELGRHHNPEFSLLEWYRTGFDHHRLMDEVEQLLAALFVNEGLQINRLKIKRLSYQQAFLQQLQIDPLDIDVPALKQCAEKFKIEIPQGMDMGMDEEEKGNRDIWLDWLMLECVAPSFAKEGFTFLYNYPASQAALARLDERDPRVANRFELFYGELELANGFYELTDAQEQLQRFNQENAVRELRGHALMPVDHALIAALDAGLADCSGVAIGLDRLLMVLTGREKIQDVIAFGEEMK</sequence>
<gene>
    <name evidence="6" type="ORF">MNBD_GAMMA10-2464</name>
</gene>
<dbReference type="InterPro" id="IPR004364">
    <property type="entry name" value="Aa-tRNA-synt_II"/>
</dbReference>
<dbReference type="PANTHER" id="PTHR42918">
    <property type="entry name" value="LYSYL-TRNA SYNTHETASE"/>
    <property type="match status" value="1"/>
</dbReference>
<evidence type="ECO:0000256" key="2">
    <source>
        <dbReference type="ARBA" id="ARBA00022598"/>
    </source>
</evidence>
<evidence type="ECO:0000256" key="4">
    <source>
        <dbReference type="ARBA" id="ARBA00022840"/>
    </source>
</evidence>
<dbReference type="InterPro" id="IPR006195">
    <property type="entry name" value="aa-tRNA-synth_II"/>
</dbReference>
<keyword evidence="3" id="KW-0547">Nucleotide-binding</keyword>
<dbReference type="GO" id="GO:0005524">
    <property type="term" value="F:ATP binding"/>
    <property type="evidence" value="ECO:0007669"/>
    <property type="project" value="UniProtKB-KW"/>
</dbReference>
<proteinExistence type="predicted"/>
<dbReference type="GO" id="GO:0003746">
    <property type="term" value="F:translation elongation factor activity"/>
    <property type="evidence" value="ECO:0007669"/>
    <property type="project" value="UniProtKB-KW"/>
</dbReference>
<name>A0A3B0Y7P9_9ZZZZ</name>
<dbReference type="PROSITE" id="PS50862">
    <property type="entry name" value="AA_TRNA_LIGASE_II"/>
    <property type="match status" value="1"/>
</dbReference>
<dbReference type="FunFam" id="3.30.930.10:FF:000017">
    <property type="entry name" value="Elongation factor P--(R)-beta-lysine ligase"/>
    <property type="match status" value="1"/>
</dbReference>
<dbReference type="EMBL" id="UOFJ01000130">
    <property type="protein sequence ID" value="VAW64396.1"/>
    <property type="molecule type" value="Genomic_DNA"/>
</dbReference>
<keyword evidence="6" id="KW-0251">Elongation factor</keyword>
<dbReference type="NCBIfam" id="NF006828">
    <property type="entry name" value="PRK09350.1"/>
    <property type="match status" value="1"/>
</dbReference>
<evidence type="ECO:0000256" key="1">
    <source>
        <dbReference type="ARBA" id="ARBA00011738"/>
    </source>
</evidence>
<keyword evidence="6" id="KW-0648">Protein biosynthesis</keyword>
<dbReference type="GO" id="GO:0005829">
    <property type="term" value="C:cytosol"/>
    <property type="evidence" value="ECO:0007669"/>
    <property type="project" value="TreeGrafter"/>
</dbReference>
<dbReference type="InterPro" id="IPR045864">
    <property type="entry name" value="aa-tRNA-synth_II/BPL/LPL"/>
</dbReference>
<dbReference type="PRINTS" id="PR00982">
    <property type="entry name" value="TRNASYNTHLYS"/>
</dbReference>
<dbReference type="SUPFAM" id="SSF55681">
    <property type="entry name" value="Class II aaRS and biotin synthetases"/>
    <property type="match status" value="1"/>
</dbReference>
<evidence type="ECO:0000259" key="5">
    <source>
        <dbReference type="PROSITE" id="PS50862"/>
    </source>
</evidence>